<dbReference type="SUPFAM" id="SSF52540">
    <property type="entry name" value="P-loop containing nucleoside triphosphate hydrolases"/>
    <property type="match status" value="1"/>
</dbReference>
<accession>V7IA35</accession>
<dbReference type="GO" id="GO:0043565">
    <property type="term" value="F:sequence-specific DNA binding"/>
    <property type="evidence" value="ECO:0007669"/>
    <property type="project" value="InterPro"/>
</dbReference>
<dbReference type="Proteomes" id="UP000017747">
    <property type="component" value="Unassembled WGS sequence"/>
</dbReference>
<evidence type="ECO:0000313" key="7">
    <source>
        <dbReference type="Proteomes" id="UP000017747"/>
    </source>
</evidence>
<evidence type="ECO:0000256" key="1">
    <source>
        <dbReference type="ARBA" id="ARBA00022741"/>
    </source>
</evidence>
<dbReference type="Gene3D" id="1.10.10.60">
    <property type="entry name" value="Homeodomain-like"/>
    <property type="match status" value="1"/>
</dbReference>
<name>V7IA35_9CLOT</name>
<evidence type="ECO:0000256" key="4">
    <source>
        <dbReference type="ARBA" id="ARBA00023163"/>
    </source>
</evidence>
<dbReference type="PROSITE" id="PS00676">
    <property type="entry name" value="SIGMA54_INTERACT_2"/>
    <property type="match status" value="1"/>
</dbReference>
<dbReference type="Gene3D" id="3.40.50.300">
    <property type="entry name" value="P-loop containing nucleotide triphosphate hydrolases"/>
    <property type="match status" value="1"/>
</dbReference>
<reference evidence="6 7" key="1">
    <citation type="journal article" date="2014" name="Genome Announc.">
        <title>Genome Sequence of Youngiibacter fragilis, the Type Strain of the Genus Youngiibacter.</title>
        <authorList>
            <person name="Wawrik C.B."/>
            <person name="Callaghan A.V."/>
            <person name="Stamps B.W."/>
            <person name="Wawrik B."/>
        </authorList>
    </citation>
    <scope>NUCLEOTIDE SEQUENCE [LARGE SCALE GENOMIC DNA]</scope>
    <source>
        <strain evidence="6 7">232.1</strain>
    </source>
</reference>
<dbReference type="Pfam" id="PF02954">
    <property type="entry name" value="HTH_8"/>
    <property type="match status" value="1"/>
</dbReference>
<feature type="domain" description="Sigma-54 factor interaction" evidence="5">
    <location>
        <begin position="160"/>
        <end position="389"/>
    </location>
</feature>
<dbReference type="InterPro" id="IPR025662">
    <property type="entry name" value="Sigma_54_int_dom_ATP-bd_1"/>
</dbReference>
<keyword evidence="2" id="KW-0067">ATP-binding</keyword>
<organism evidence="6 7">
    <name type="scientific">Youngiibacter fragilis 232.1</name>
    <dbReference type="NCBI Taxonomy" id="994573"/>
    <lineage>
        <taxon>Bacteria</taxon>
        <taxon>Bacillati</taxon>
        <taxon>Bacillota</taxon>
        <taxon>Clostridia</taxon>
        <taxon>Eubacteriales</taxon>
        <taxon>Clostridiaceae</taxon>
        <taxon>Youngiibacter</taxon>
    </lineage>
</organism>
<dbReference type="InterPro" id="IPR025943">
    <property type="entry name" value="Sigma_54_int_dom_ATP-bd_2"/>
</dbReference>
<dbReference type="InterPro" id="IPR009057">
    <property type="entry name" value="Homeodomain-like_sf"/>
</dbReference>
<dbReference type="EMBL" id="AXUN02000039">
    <property type="protein sequence ID" value="ETA82151.1"/>
    <property type="molecule type" value="Genomic_DNA"/>
</dbReference>
<dbReference type="eggNOG" id="COG3829">
    <property type="taxonomic scope" value="Bacteria"/>
</dbReference>
<proteinExistence type="predicted"/>
<dbReference type="PANTHER" id="PTHR32071">
    <property type="entry name" value="TRANSCRIPTIONAL REGULATORY PROTEIN"/>
    <property type="match status" value="1"/>
</dbReference>
<evidence type="ECO:0000259" key="5">
    <source>
        <dbReference type="PROSITE" id="PS50045"/>
    </source>
</evidence>
<dbReference type="CDD" id="cd00009">
    <property type="entry name" value="AAA"/>
    <property type="match status" value="1"/>
</dbReference>
<dbReference type="PRINTS" id="PR01590">
    <property type="entry name" value="HTHFIS"/>
</dbReference>
<dbReference type="STRING" id="994573.T472_0202720"/>
<dbReference type="InterPro" id="IPR058031">
    <property type="entry name" value="AAA_lid_NorR"/>
</dbReference>
<dbReference type="PROSITE" id="PS00675">
    <property type="entry name" value="SIGMA54_INTERACT_1"/>
    <property type="match status" value="1"/>
</dbReference>
<evidence type="ECO:0000313" key="6">
    <source>
        <dbReference type="EMBL" id="ETA82151.1"/>
    </source>
</evidence>
<dbReference type="SUPFAM" id="SSF46689">
    <property type="entry name" value="Homeodomain-like"/>
    <property type="match status" value="1"/>
</dbReference>
<dbReference type="OrthoDB" id="9803970at2"/>
<dbReference type="InterPro" id="IPR002197">
    <property type="entry name" value="HTH_Fis"/>
</dbReference>
<dbReference type="InterPro" id="IPR027417">
    <property type="entry name" value="P-loop_NTPase"/>
</dbReference>
<gene>
    <name evidence="6" type="ORF">T472_0202720</name>
</gene>
<evidence type="ECO:0000256" key="3">
    <source>
        <dbReference type="ARBA" id="ARBA00023015"/>
    </source>
</evidence>
<dbReference type="Pfam" id="PF00158">
    <property type="entry name" value="Sigma54_activat"/>
    <property type="match status" value="1"/>
</dbReference>
<protein>
    <submittedName>
        <fullName evidence="6">Diguanylate cyclase</fullName>
    </submittedName>
</protein>
<dbReference type="FunFam" id="3.40.50.300:FF:000006">
    <property type="entry name" value="DNA-binding transcriptional regulator NtrC"/>
    <property type="match status" value="1"/>
</dbReference>
<dbReference type="GO" id="GO:0005524">
    <property type="term" value="F:ATP binding"/>
    <property type="evidence" value="ECO:0007669"/>
    <property type="project" value="UniProtKB-KW"/>
</dbReference>
<evidence type="ECO:0000256" key="2">
    <source>
        <dbReference type="ARBA" id="ARBA00022840"/>
    </source>
</evidence>
<keyword evidence="1" id="KW-0547">Nucleotide-binding</keyword>
<dbReference type="SMART" id="SM00382">
    <property type="entry name" value="AAA"/>
    <property type="match status" value="1"/>
</dbReference>
<dbReference type="AlphaFoldDB" id="V7IA35"/>
<dbReference type="InterPro" id="IPR002078">
    <property type="entry name" value="Sigma_54_int"/>
</dbReference>
<keyword evidence="3" id="KW-0805">Transcription regulation</keyword>
<dbReference type="Pfam" id="PF25601">
    <property type="entry name" value="AAA_lid_14"/>
    <property type="match status" value="1"/>
</dbReference>
<dbReference type="Gene3D" id="1.10.8.60">
    <property type="match status" value="1"/>
</dbReference>
<comment type="caution">
    <text evidence="6">The sequence shown here is derived from an EMBL/GenBank/DDBJ whole genome shotgun (WGS) entry which is preliminary data.</text>
</comment>
<dbReference type="GO" id="GO:0006355">
    <property type="term" value="P:regulation of DNA-templated transcription"/>
    <property type="evidence" value="ECO:0007669"/>
    <property type="project" value="InterPro"/>
</dbReference>
<dbReference type="InterPro" id="IPR003593">
    <property type="entry name" value="AAA+_ATPase"/>
</dbReference>
<sequence length="471" mass="53027">MKYFYQYEDNKDLNLQELLIESFDNILITDCKARIVLLSKSMVKALRLEGVDLSGKTVHDLILSGYYTKSTALECMKLGKQCSGIVHVTGKGNEKDTAVFSTSTPIFDDKGMLRYVITNSRNEAALEFYARELEAEKLNSAKYQDVSKYLSKLAGSSGEVVANSAAMQKVIRLCSLIAKSDSVVLITGESGVGKEVVARYIHDHSPRKDEVFVPVNCGAIPSDLVESELFGYTKGAFTGANPNGSAGLFELAHKGTIFLDEIGELPLPMQSKLLRVIETGEIRRLGDTKYRKVDARIVAATNRNLEEMVKKGEFREDLFYRLNVIPLLISPLRDRKEDIIPLAYMFLNRFNRKFGLDKRMSKKSLDNLLDYSWPGNIREMRNVIERYVIITPGDEIDITFEETMKSSQTRISMESGESGEPVTVPLKYAMDDFERKYIEAALRDCNGSIAKAAEVLGIHRTHLYKKLKKQD</sequence>
<keyword evidence="4" id="KW-0804">Transcription</keyword>
<dbReference type="PROSITE" id="PS50045">
    <property type="entry name" value="SIGMA54_INTERACT_4"/>
    <property type="match status" value="1"/>
</dbReference>
<dbReference type="RefSeq" id="WP_023389140.1">
    <property type="nucleotide sequence ID" value="NZ_AXUN02000039.1"/>
</dbReference>
<keyword evidence="7" id="KW-1185">Reference proteome</keyword>